<keyword evidence="1" id="KW-0472">Membrane</keyword>
<keyword evidence="1" id="KW-1133">Transmembrane helix</keyword>
<accession>A0A644YMD3</accession>
<reference evidence="2" key="1">
    <citation type="submission" date="2019-08" db="EMBL/GenBank/DDBJ databases">
        <authorList>
            <person name="Kucharzyk K."/>
            <person name="Murdoch R.W."/>
            <person name="Higgins S."/>
            <person name="Loffler F."/>
        </authorList>
    </citation>
    <scope>NUCLEOTIDE SEQUENCE</scope>
</reference>
<evidence type="ECO:0000256" key="1">
    <source>
        <dbReference type="SAM" id="Phobius"/>
    </source>
</evidence>
<proteinExistence type="predicted"/>
<feature type="transmembrane region" description="Helical" evidence="1">
    <location>
        <begin position="67"/>
        <end position="86"/>
    </location>
</feature>
<comment type="caution">
    <text evidence="2">The sequence shown here is derived from an EMBL/GenBank/DDBJ whole genome shotgun (WGS) entry which is preliminary data.</text>
</comment>
<dbReference type="GO" id="GO:0016020">
    <property type="term" value="C:membrane"/>
    <property type="evidence" value="ECO:0007669"/>
    <property type="project" value="InterPro"/>
</dbReference>
<feature type="transmembrane region" description="Helical" evidence="1">
    <location>
        <begin position="7"/>
        <end position="26"/>
    </location>
</feature>
<organism evidence="2">
    <name type="scientific">bioreactor metagenome</name>
    <dbReference type="NCBI Taxonomy" id="1076179"/>
    <lineage>
        <taxon>unclassified sequences</taxon>
        <taxon>metagenomes</taxon>
        <taxon>ecological metagenomes</taxon>
    </lineage>
</organism>
<evidence type="ECO:0008006" key="3">
    <source>
        <dbReference type="Google" id="ProtNLM"/>
    </source>
</evidence>
<keyword evidence="1" id="KW-0812">Transmembrane</keyword>
<gene>
    <name evidence="2" type="ORF">SDC9_75580</name>
</gene>
<name>A0A644YMD3_9ZZZZ</name>
<dbReference type="EMBL" id="VSSQ01005409">
    <property type="protein sequence ID" value="MPM29041.1"/>
    <property type="molecule type" value="Genomic_DNA"/>
</dbReference>
<evidence type="ECO:0000313" key="2">
    <source>
        <dbReference type="EMBL" id="MPM29041.1"/>
    </source>
</evidence>
<dbReference type="AlphaFoldDB" id="A0A644YMD3"/>
<protein>
    <recommendedName>
        <fullName evidence="3">YggT family protein</fullName>
    </recommendedName>
</protein>
<dbReference type="InterPro" id="IPR003425">
    <property type="entry name" value="CCB3/YggT"/>
</dbReference>
<sequence length="87" mass="9665">MAVRIINILFEVLKMAIIAEVILSWIPNGRNSKLWYTIRAFTAPLMEPSEKISDKFLGNLPIDISPIIAYGIASIIQSIILVIVGII</sequence>
<dbReference type="Pfam" id="PF02325">
    <property type="entry name" value="CCB3_YggT"/>
    <property type="match status" value="1"/>
</dbReference>